<proteinExistence type="predicted"/>
<name>A0A1D2N9T6_ORCCI</name>
<organism evidence="3 4">
    <name type="scientific">Orchesella cincta</name>
    <name type="common">Springtail</name>
    <name type="synonym">Podura cincta</name>
    <dbReference type="NCBI Taxonomy" id="48709"/>
    <lineage>
        <taxon>Eukaryota</taxon>
        <taxon>Metazoa</taxon>
        <taxon>Ecdysozoa</taxon>
        <taxon>Arthropoda</taxon>
        <taxon>Hexapoda</taxon>
        <taxon>Collembola</taxon>
        <taxon>Entomobryomorpha</taxon>
        <taxon>Entomobryoidea</taxon>
        <taxon>Orchesellidae</taxon>
        <taxon>Orchesellinae</taxon>
        <taxon>Orchesella</taxon>
    </lineage>
</organism>
<feature type="transmembrane region" description="Helical" evidence="2">
    <location>
        <begin position="289"/>
        <end position="307"/>
    </location>
</feature>
<evidence type="ECO:0000256" key="2">
    <source>
        <dbReference type="SAM" id="Phobius"/>
    </source>
</evidence>
<reference evidence="3 4" key="1">
    <citation type="journal article" date="2016" name="Genome Biol. Evol.">
        <title>Gene Family Evolution Reflects Adaptation to Soil Environmental Stressors in the Genome of the Collembolan Orchesella cincta.</title>
        <authorList>
            <person name="Faddeeva-Vakhrusheva A."/>
            <person name="Derks M.F."/>
            <person name="Anvar S.Y."/>
            <person name="Agamennone V."/>
            <person name="Suring W."/>
            <person name="Smit S."/>
            <person name="van Straalen N.M."/>
            <person name="Roelofs D."/>
        </authorList>
    </citation>
    <scope>NUCLEOTIDE SEQUENCE [LARGE SCALE GENOMIC DNA]</scope>
    <source>
        <tissue evidence="3">Mixed pool</tissue>
    </source>
</reference>
<dbReference type="EMBL" id="LJIJ01000141">
    <property type="protein sequence ID" value="ODN01746.1"/>
    <property type="molecule type" value="Genomic_DNA"/>
</dbReference>
<evidence type="ECO:0008006" key="5">
    <source>
        <dbReference type="Google" id="ProtNLM"/>
    </source>
</evidence>
<gene>
    <name evidence="3" type="ORF">Ocin01_04945</name>
</gene>
<evidence type="ECO:0000313" key="3">
    <source>
        <dbReference type="EMBL" id="ODN01746.1"/>
    </source>
</evidence>
<accession>A0A1D2N9T6</accession>
<keyword evidence="4" id="KW-1185">Reference proteome</keyword>
<comment type="caution">
    <text evidence="3">The sequence shown here is derived from an EMBL/GenBank/DDBJ whole genome shotgun (WGS) entry which is preliminary data.</text>
</comment>
<feature type="region of interest" description="Disordered" evidence="1">
    <location>
        <begin position="349"/>
        <end position="377"/>
    </location>
</feature>
<keyword evidence="2" id="KW-0472">Membrane</keyword>
<dbReference type="Proteomes" id="UP000094527">
    <property type="component" value="Unassembled WGS sequence"/>
</dbReference>
<keyword evidence="2" id="KW-1133">Transmembrane helix</keyword>
<keyword evidence="2" id="KW-0812">Transmembrane</keyword>
<feature type="transmembrane region" description="Helical" evidence="2">
    <location>
        <begin position="55"/>
        <end position="75"/>
    </location>
</feature>
<evidence type="ECO:0000313" key="4">
    <source>
        <dbReference type="Proteomes" id="UP000094527"/>
    </source>
</evidence>
<feature type="transmembrane region" description="Helical" evidence="2">
    <location>
        <begin position="143"/>
        <end position="165"/>
    </location>
</feature>
<dbReference type="AlphaFoldDB" id="A0A1D2N9T6"/>
<sequence length="410" mass="46611">MVTDVSISESQRLPQDTTSPAAPLLVVSSVPSIHYEKIGPGGVQERLGAFSRLSAIPILLFITVGLLGLSGYYLFKIEQSDMIWHSIIWQNKPFPSLSSTSSRPTSYFEGYKIEETRLGRMLKKRAIWIEDDVDFGLARGVEFTYPVVISLFISVGLLSFHLLLVCSLRRFRRKFQLISFGYGFVGLLAFTLCLTTLYFSFVHKISCYLENARIPPEPDATDPNRNNTINSFINMTLSCAFAYSIPNPYAKENFMFYPDTLIDGFMVEGVMYNKKEMIELGICPRQDDLLRALILLAITAALCWFVASYSQVVENRLLGPPVWLNRFKIKVHKGIRHWQTRTQVPSYLEEKAKQSTSPSMYAPDEEERERGQPNFENPYSIMDGGIDHIMLADPLTSKPSKARFFITNIQ</sequence>
<protein>
    <recommendedName>
        <fullName evidence="5">Transmembrane protein</fullName>
    </recommendedName>
</protein>
<feature type="transmembrane region" description="Helical" evidence="2">
    <location>
        <begin position="177"/>
        <end position="201"/>
    </location>
</feature>
<evidence type="ECO:0000256" key="1">
    <source>
        <dbReference type="SAM" id="MobiDB-lite"/>
    </source>
</evidence>